<feature type="non-terminal residue" evidence="2">
    <location>
        <position position="1"/>
    </location>
</feature>
<keyword evidence="3" id="KW-1185">Reference proteome</keyword>
<keyword evidence="1" id="KW-0812">Transmembrane</keyword>
<comment type="caution">
    <text evidence="2">The sequence shown here is derived from an EMBL/GenBank/DDBJ whole genome shotgun (WGS) entry which is preliminary data.</text>
</comment>
<dbReference type="EMBL" id="NRSH01000131">
    <property type="protein sequence ID" value="MBK1727331.1"/>
    <property type="molecule type" value="Genomic_DNA"/>
</dbReference>
<organism evidence="2 3">
    <name type="scientific">Halorhodospira neutriphila</name>
    <dbReference type="NCBI Taxonomy" id="168379"/>
    <lineage>
        <taxon>Bacteria</taxon>
        <taxon>Pseudomonadati</taxon>
        <taxon>Pseudomonadota</taxon>
        <taxon>Gammaproteobacteria</taxon>
        <taxon>Chromatiales</taxon>
        <taxon>Ectothiorhodospiraceae</taxon>
        <taxon>Halorhodospira</taxon>
    </lineage>
</organism>
<proteinExistence type="predicted"/>
<keyword evidence="1" id="KW-1133">Transmembrane helix</keyword>
<evidence type="ECO:0000256" key="1">
    <source>
        <dbReference type="SAM" id="Phobius"/>
    </source>
</evidence>
<accession>A0ABS1EAZ1</accession>
<gene>
    <name evidence="2" type="ORF">CKO13_09940</name>
</gene>
<reference evidence="2 3" key="1">
    <citation type="journal article" date="2020" name="Microorganisms">
        <title>Osmotic Adaptation and Compatible Solute Biosynthesis of Phototrophic Bacteria as Revealed from Genome Analyses.</title>
        <authorList>
            <person name="Imhoff J.F."/>
            <person name="Rahn T."/>
            <person name="Kunzel S."/>
            <person name="Keller A."/>
            <person name="Neulinger S.C."/>
        </authorList>
    </citation>
    <scope>NUCLEOTIDE SEQUENCE [LARGE SCALE GENOMIC DNA]</scope>
    <source>
        <strain evidence="2 3">DSM 15116</strain>
    </source>
</reference>
<dbReference type="Proteomes" id="UP000738126">
    <property type="component" value="Unassembled WGS sequence"/>
</dbReference>
<sequence>SRAGERWLIDGLLVNGSARTVGRLAAGLRYTQTGYLYHYAFVMVIGVLLLISLFVVRTLFI</sequence>
<evidence type="ECO:0008006" key="4">
    <source>
        <dbReference type="Google" id="ProtNLM"/>
    </source>
</evidence>
<name>A0ABS1EAZ1_9GAMM</name>
<keyword evidence="1" id="KW-0472">Membrane</keyword>
<dbReference type="Gene3D" id="1.20.5.2700">
    <property type="match status" value="1"/>
</dbReference>
<feature type="transmembrane region" description="Helical" evidence="1">
    <location>
        <begin position="36"/>
        <end position="60"/>
    </location>
</feature>
<evidence type="ECO:0000313" key="2">
    <source>
        <dbReference type="EMBL" id="MBK1727331.1"/>
    </source>
</evidence>
<dbReference type="RefSeq" id="WP_200260396.1">
    <property type="nucleotide sequence ID" value="NZ_NRSH01000131.1"/>
</dbReference>
<protein>
    <recommendedName>
        <fullName evidence="4">NADH-quinone oxidoreductase subunit L</fullName>
    </recommendedName>
</protein>
<evidence type="ECO:0000313" key="3">
    <source>
        <dbReference type="Proteomes" id="UP000738126"/>
    </source>
</evidence>